<evidence type="ECO:0000313" key="2">
    <source>
        <dbReference type="Proteomes" id="UP001596084"/>
    </source>
</evidence>
<dbReference type="GO" id="GO:0102208">
    <property type="term" value="F:2-polyprenyl-6-hydroxyphenol methylase activity"/>
    <property type="evidence" value="ECO:0007669"/>
    <property type="project" value="UniProtKB-EC"/>
</dbReference>
<evidence type="ECO:0000313" key="1">
    <source>
        <dbReference type="EMBL" id="MFC5520228.1"/>
    </source>
</evidence>
<dbReference type="GO" id="GO:0032259">
    <property type="term" value="P:methylation"/>
    <property type="evidence" value="ECO:0007669"/>
    <property type="project" value="UniProtKB-KW"/>
</dbReference>
<dbReference type="GO" id="GO:0061542">
    <property type="term" value="F:3-demethylubiquinol 3-O-methyltransferase activity"/>
    <property type="evidence" value="ECO:0007669"/>
    <property type="project" value="UniProtKB-EC"/>
</dbReference>
<name>A0ABW0Q690_9BURK</name>
<organism evidence="1 2">
    <name type="scientific">Polaromonas jejuensis</name>
    <dbReference type="NCBI Taxonomy" id="457502"/>
    <lineage>
        <taxon>Bacteria</taxon>
        <taxon>Pseudomonadati</taxon>
        <taxon>Pseudomonadota</taxon>
        <taxon>Betaproteobacteria</taxon>
        <taxon>Burkholderiales</taxon>
        <taxon>Comamonadaceae</taxon>
        <taxon>Polaromonas</taxon>
    </lineage>
</organism>
<dbReference type="Proteomes" id="UP001596084">
    <property type="component" value="Unassembled WGS sequence"/>
</dbReference>
<dbReference type="EC" id="2.1.1.64" evidence="1"/>
<dbReference type="RefSeq" id="WP_084389663.1">
    <property type="nucleotide sequence ID" value="NZ_JBHSMX010000010.1"/>
</dbReference>
<protein>
    <submittedName>
        <fullName evidence="1">Class I SAM-dependent methyltransferase</fullName>
        <ecNumber evidence="1">2.1.1.222</ecNumber>
        <ecNumber evidence="1">2.1.1.64</ecNumber>
    </submittedName>
</protein>
<accession>A0ABW0Q690</accession>
<dbReference type="Gene3D" id="3.40.50.150">
    <property type="entry name" value="Vaccinia Virus protein VP39"/>
    <property type="match status" value="1"/>
</dbReference>
<keyword evidence="1" id="KW-0489">Methyltransferase</keyword>
<comment type="caution">
    <text evidence="1">The sequence shown here is derived from an EMBL/GenBank/DDBJ whole genome shotgun (WGS) entry which is preliminary data.</text>
</comment>
<dbReference type="Pfam" id="PF13489">
    <property type="entry name" value="Methyltransf_23"/>
    <property type="match status" value="1"/>
</dbReference>
<sequence>MVDFFHRIPASNLVDSRAELLIKLVDGKSVLHVGCVDSGLTASRVEKGALLHGQLAKKATRLCGIDVDEAGIKLLRGYGFENLYAVAPDQNSPTTERFDVVLAGEVLEHVSNPGEFLTKYTNNIGDKGKLILTVPNAFCFTTIFRLFSGIETVHEDHVAYYSFSTLKRLFSRYDLQIDQLFFYSEIDRLTGWKRVLKNIFHKVLRLFPQFGEGLVVVASKSR</sequence>
<dbReference type="PANTHER" id="PTHR43861">
    <property type="entry name" value="TRANS-ACONITATE 2-METHYLTRANSFERASE-RELATED"/>
    <property type="match status" value="1"/>
</dbReference>
<reference evidence="2" key="1">
    <citation type="journal article" date="2019" name="Int. J. Syst. Evol. Microbiol.">
        <title>The Global Catalogue of Microorganisms (GCM) 10K type strain sequencing project: providing services to taxonomists for standard genome sequencing and annotation.</title>
        <authorList>
            <consortium name="The Broad Institute Genomics Platform"/>
            <consortium name="The Broad Institute Genome Sequencing Center for Infectious Disease"/>
            <person name="Wu L."/>
            <person name="Ma J."/>
        </authorList>
    </citation>
    <scope>NUCLEOTIDE SEQUENCE [LARGE SCALE GENOMIC DNA]</scope>
    <source>
        <strain evidence="2">CGMCC 4.7277</strain>
    </source>
</reference>
<proteinExistence type="predicted"/>
<dbReference type="EMBL" id="JBHSMX010000010">
    <property type="protein sequence ID" value="MFC5520228.1"/>
    <property type="molecule type" value="Genomic_DNA"/>
</dbReference>
<dbReference type="EC" id="2.1.1.222" evidence="1"/>
<dbReference type="SUPFAM" id="SSF53335">
    <property type="entry name" value="S-adenosyl-L-methionine-dependent methyltransferases"/>
    <property type="match status" value="1"/>
</dbReference>
<dbReference type="InterPro" id="IPR029063">
    <property type="entry name" value="SAM-dependent_MTases_sf"/>
</dbReference>
<keyword evidence="2" id="KW-1185">Reference proteome</keyword>
<keyword evidence="1" id="KW-0808">Transferase</keyword>
<gene>
    <name evidence="1" type="ORF">ACFPP7_04770</name>
</gene>